<feature type="region of interest" description="Disordered" evidence="1">
    <location>
        <begin position="117"/>
        <end position="291"/>
    </location>
</feature>
<dbReference type="AlphaFoldDB" id="A0A9P8W583"/>
<evidence type="ECO:0000313" key="3">
    <source>
        <dbReference type="Proteomes" id="UP000777438"/>
    </source>
</evidence>
<sequence>MPPRKPTSAASASAAASSSSAWVSAPPTAADGFAFAHGDFFAEASGQNRHRRATPAEVREHFASGSDKDHPAHWFEAQLVHYGLQPSKTKSVARMRLFDAVNAGKLTVPAHMTTLEGKLKREWNKSEKEAKKRAETKKTAETKPTAKKTEPTKPGPKAKAETKARATGTTAKPETKKKTERKKTTEPKPAAGTKRKATTNSTPSSRAPKKTKMATSTARTTAADPPTAPTARPKQTARRGGSFARGRSGPPEGNYSIYDDDEDEDSHRDYDSGDSGCSSRPDDGGRKPCPMNGSYELECPDVESQWPHYGSDFELNLAYDGRFLWGKFDLGVVEGVLRMENPPKRPSTTPAYFTWRGREDEGQSFYGENHRGWIKFLPTGGIEGYVDYQGISFTGRRDPEVSDYIRPNTVESEWDNYTEDLYEYERVSRWGGSRYGGWH</sequence>
<feature type="compositionally biased region" description="Low complexity" evidence="1">
    <location>
        <begin position="213"/>
        <end position="249"/>
    </location>
</feature>
<comment type="caution">
    <text evidence="2">The sequence shown here is derived from an EMBL/GenBank/DDBJ whole genome shotgun (WGS) entry which is preliminary data.</text>
</comment>
<dbReference type="OrthoDB" id="4121058at2759"/>
<keyword evidence="3" id="KW-1185">Reference proteome</keyword>
<name>A0A9P8W583_9HYPO</name>
<organism evidence="2 3">
    <name type="scientific">Thelonectria olida</name>
    <dbReference type="NCBI Taxonomy" id="1576542"/>
    <lineage>
        <taxon>Eukaryota</taxon>
        <taxon>Fungi</taxon>
        <taxon>Dikarya</taxon>
        <taxon>Ascomycota</taxon>
        <taxon>Pezizomycotina</taxon>
        <taxon>Sordariomycetes</taxon>
        <taxon>Hypocreomycetidae</taxon>
        <taxon>Hypocreales</taxon>
        <taxon>Nectriaceae</taxon>
        <taxon>Thelonectria</taxon>
    </lineage>
</organism>
<evidence type="ECO:0000313" key="2">
    <source>
        <dbReference type="EMBL" id="KAH6888425.1"/>
    </source>
</evidence>
<dbReference type="EMBL" id="JAGPYM010000012">
    <property type="protein sequence ID" value="KAH6888425.1"/>
    <property type="molecule type" value="Genomic_DNA"/>
</dbReference>
<feature type="compositionally biased region" description="Basic and acidic residues" evidence="1">
    <location>
        <begin position="173"/>
        <end position="186"/>
    </location>
</feature>
<evidence type="ECO:0000256" key="1">
    <source>
        <dbReference type="SAM" id="MobiDB-lite"/>
    </source>
</evidence>
<reference evidence="2 3" key="1">
    <citation type="journal article" date="2021" name="Nat. Commun.">
        <title>Genetic determinants of endophytism in the Arabidopsis root mycobiome.</title>
        <authorList>
            <person name="Mesny F."/>
            <person name="Miyauchi S."/>
            <person name="Thiergart T."/>
            <person name="Pickel B."/>
            <person name="Atanasova L."/>
            <person name="Karlsson M."/>
            <person name="Huettel B."/>
            <person name="Barry K.W."/>
            <person name="Haridas S."/>
            <person name="Chen C."/>
            <person name="Bauer D."/>
            <person name="Andreopoulos W."/>
            <person name="Pangilinan J."/>
            <person name="LaButti K."/>
            <person name="Riley R."/>
            <person name="Lipzen A."/>
            <person name="Clum A."/>
            <person name="Drula E."/>
            <person name="Henrissat B."/>
            <person name="Kohler A."/>
            <person name="Grigoriev I.V."/>
            <person name="Martin F.M."/>
            <person name="Hacquard S."/>
        </authorList>
    </citation>
    <scope>NUCLEOTIDE SEQUENCE [LARGE SCALE GENOMIC DNA]</scope>
    <source>
        <strain evidence="2 3">MPI-CAGE-CH-0241</strain>
    </source>
</reference>
<dbReference type="Proteomes" id="UP000777438">
    <property type="component" value="Unassembled WGS sequence"/>
</dbReference>
<proteinExistence type="predicted"/>
<feature type="compositionally biased region" description="Basic and acidic residues" evidence="1">
    <location>
        <begin position="117"/>
        <end position="141"/>
    </location>
</feature>
<gene>
    <name evidence="2" type="ORF">B0T10DRAFT_54163</name>
</gene>
<accession>A0A9P8W583</accession>
<feature type="region of interest" description="Disordered" evidence="1">
    <location>
        <begin position="1"/>
        <end position="24"/>
    </location>
</feature>
<protein>
    <submittedName>
        <fullName evidence="2">Uncharacterized protein</fullName>
    </submittedName>
</protein>